<organism evidence="8 9">
    <name type="scientific">Blepharisma stoltei</name>
    <dbReference type="NCBI Taxonomy" id="1481888"/>
    <lineage>
        <taxon>Eukaryota</taxon>
        <taxon>Sar</taxon>
        <taxon>Alveolata</taxon>
        <taxon>Ciliophora</taxon>
        <taxon>Postciliodesmatophora</taxon>
        <taxon>Heterotrichea</taxon>
        <taxon>Heterotrichida</taxon>
        <taxon>Blepharismidae</taxon>
        <taxon>Blepharisma</taxon>
    </lineage>
</organism>
<evidence type="ECO:0000256" key="4">
    <source>
        <dbReference type="ARBA" id="ARBA00022737"/>
    </source>
</evidence>
<evidence type="ECO:0000256" key="3">
    <source>
        <dbReference type="ARBA" id="ARBA00022692"/>
    </source>
</evidence>
<evidence type="ECO:0000256" key="6">
    <source>
        <dbReference type="ARBA" id="ARBA00023136"/>
    </source>
</evidence>
<comment type="caution">
    <text evidence="8">The sequence shown here is derived from an EMBL/GenBank/DDBJ whole genome shotgun (WGS) entry which is preliminary data.</text>
</comment>
<comment type="subcellular location">
    <subcellularLocation>
        <location evidence="1">Endomembrane system</location>
        <topology evidence="1">Multi-pass membrane protein</topology>
    </subcellularLocation>
</comment>
<accession>A0AAU9JX34</accession>
<feature type="transmembrane region" description="Helical" evidence="7">
    <location>
        <begin position="37"/>
        <end position="58"/>
    </location>
</feature>
<dbReference type="InterPro" id="IPR006603">
    <property type="entry name" value="PQ-loop_rpt"/>
</dbReference>
<dbReference type="GO" id="GO:0005774">
    <property type="term" value="C:vacuolar membrane"/>
    <property type="evidence" value="ECO:0007669"/>
    <property type="project" value="TreeGrafter"/>
</dbReference>
<dbReference type="InterPro" id="IPR005282">
    <property type="entry name" value="LC_transporter"/>
</dbReference>
<keyword evidence="4" id="KW-0677">Repeat</keyword>
<evidence type="ECO:0000256" key="2">
    <source>
        <dbReference type="ARBA" id="ARBA00022448"/>
    </source>
</evidence>
<dbReference type="GO" id="GO:0015184">
    <property type="term" value="F:L-cystine transmembrane transporter activity"/>
    <property type="evidence" value="ECO:0007669"/>
    <property type="project" value="TreeGrafter"/>
</dbReference>
<keyword evidence="3 7" id="KW-0812">Transmembrane</keyword>
<evidence type="ECO:0000256" key="5">
    <source>
        <dbReference type="ARBA" id="ARBA00022989"/>
    </source>
</evidence>
<evidence type="ECO:0008006" key="10">
    <source>
        <dbReference type="Google" id="ProtNLM"/>
    </source>
</evidence>
<protein>
    <recommendedName>
        <fullName evidence="10">Cystinosin</fullName>
    </recommendedName>
</protein>
<proteinExistence type="predicted"/>
<reference evidence="8" key="1">
    <citation type="submission" date="2021-09" db="EMBL/GenBank/DDBJ databases">
        <authorList>
            <consortium name="AG Swart"/>
            <person name="Singh M."/>
            <person name="Singh A."/>
            <person name="Seah K."/>
            <person name="Emmerich C."/>
        </authorList>
    </citation>
    <scope>NUCLEOTIDE SEQUENCE</scope>
    <source>
        <strain evidence="8">ATCC30299</strain>
    </source>
</reference>
<dbReference type="PANTHER" id="PTHR13131">
    <property type="entry name" value="CYSTINOSIN"/>
    <property type="match status" value="1"/>
</dbReference>
<dbReference type="Gene3D" id="1.20.1280.290">
    <property type="match status" value="2"/>
</dbReference>
<dbReference type="Proteomes" id="UP001162131">
    <property type="component" value="Unassembled WGS sequence"/>
</dbReference>
<dbReference type="Pfam" id="PF04193">
    <property type="entry name" value="PQ-loop"/>
    <property type="match status" value="2"/>
</dbReference>
<dbReference type="EMBL" id="CAJZBQ010000047">
    <property type="protein sequence ID" value="CAG9329434.1"/>
    <property type="molecule type" value="Genomic_DNA"/>
</dbReference>
<keyword evidence="2" id="KW-0813">Transport</keyword>
<evidence type="ECO:0000256" key="7">
    <source>
        <dbReference type="SAM" id="Phobius"/>
    </source>
</evidence>
<gene>
    <name evidence="8" type="ORF">BSTOLATCC_MIC48254</name>
</gene>
<dbReference type="GO" id="GO:0012505">
    <property type="term" value="C:endomembrane system"/>
    <property type="evidence" value="ECO:0007669"/>
    <property type="project" value="UniProtKB-SubCell"/>
</dbReference>
<feature type="transmembrane region" description="Helical" evidence="7">
    <location>
        <begin position="138"/>
        <end position="157"/>
    </location>
</feature>
<dbReference type="AlphaFoldDB" id="A0AAU9JX34"/>
<feature type="transmembrane region" description="Helical" evidence="7">
    <location>
        <begin position="169"/>
        <end position="192"/>
    </location>
</feature>
<sequence>MSLFLTVLSQIVGWIYFAAWSVSFYPQILLNYQLKHVSGYSLDFGVLNFSGFLAYSLYSIWGYIEPGIMPGQVDWSDIAFACHAWLITTITLIQCNYYDSVWNRTALWVKLLTLFFWVSGAIYGILQLTGNMITAKDWNGCLYLGYIKVFITLIKYLPQVYMNYSRKSTIGWSIMNVLLDFTGGSLSILQIFIDGANTGDWNVFGNGGAFNVAKFCLGFLSMSFDVIFMIQHYVLYRENNNKGVVKGVDLDPLYKNRHD</sequence>
<feature type="transmembrane region" description="Helical" evidence="7">
    <location>
        <begin position="78"/>
        <end position="95"/>
    </location>
</feature>
<feature type="transmembrane region" description="Helical" evidence="7">
    <location>
        <begin position="212"/>
        <end position="236"/>
    </location>
</feature>
<evidence type="ECO:0000313" key="8">
    <source>
        <dbReference type="EMBL" id="CAG9329434.1"/>
    </source>
</evidence>
<name>A0AAU9JX34_9CILI</name>
<keyword evidence="6 7" id="KW-0472">Membrane</keyword>
<evidence type="ECO:0000313" key="9">
    <source>
        <dbReference type="Proteomes" id="UP001162131"/>
    </source>
</evidence>
<feature type="transmembrane region" description="Helical" evidence="7">
    <location>
        <begin position="6"/>
        <end position="25"/>
    </location>
</feature>
<evidence type="ECO:0000256" key="1">
    <source>
        <dbReference type="ARBA" id="ARBA00004127"/>
    </source>
</evidence>
<dbReference type="SMART" id="SM00679">
    <property type="entry name" value="CTNS"/>
    <property type="match status" value="2"/>
</dbReference>
<keyword evidence="9" id="KW-1185">Reference proteome</keyword>
<dbReference type="PANTHER" id="PTHR13131:SF5">
    <property type="entry name" value="CYSTINOSIN"/>
    <property type="match status" value="1"/>
</dbReference>
<keyword evidence="5 7" id="KW-1133">Transmembrane helix</keyword>
<feature type="transmembrane region" description="Helical" evidence="7">
    <location>
        <begin position="107"/>
        <end position="126"/>
    </location>
</feature>